<organism evidence="1 2">
    <name type="scientific">Globodera pallida</name>
    <name type="common">Potato cyst nematode worm</name>
    <name type="synonym">Heterodera pallida</name>
    <dbReference type="NCBI Taxonomy" id="36090"/>
    <lineage>
        <taxon>Eukaryota</taxon>
        <taxon>Metazoa</taxon>
        <taxon>Ecdysozoa</taxon>
        <taxon>Nematoda</taxon>
        <taxon>Chromadorea</taxon>
        <taxon>Rhabditida</taxon>
        <taxon>Tylenchina</taxon>
        <taxon>Tylenchomorpha</taxon>
        <taxon>Tylenchoidea</taxon>
        <taxon>Heteroderidae</taxon>
        <taxon>Heteroderinae</taxon>
        <taxon>Globodera</taxon>
    </lineage>
</organism>
<reference evidence="2" key="2">
    <citation type="submission" date="2016-06" db="UniProtKB">
        <authorList>
            <consortium name="WormBaseParasite"/>
        </authorList>
    </citation>
    <scope>IDENTIFICATION</scope>
</reference>
<proteinExistence type="predicted"/>
<reference evidence="1" key="1">
    <citation type="submission" date="2014-05" db="EMBL/GenBank/DDBJ databases">
        <title>The genome and life-stage specific transcriptomes of Globodera pallida elucidate key aspects of plant parasitism by a cyst nematode.</title>
        <authorList>
            <person name="Cotton J.A."/>
            <person name="Lilley C.J."/>
            <person name="Jones L.M."/>
            <person name="Kikuchi T."/>
            <person name="Reid A.J."/>
            <person name="Thorpe P."/>
            <person name="Tsai I.J."/>
            <person name="Beasley H."/>
            <person name="Blok V."/>
            <person name="Cock P.J.A."/>
            <person name="Van den Akker S.E."/>
            <person name="Holroyd N."/>
            <person name="Hunt M."/>
            <person name="Mantelin S."/>
            <person name="Naghra H."/>
            <person name="Pain A."/>
            <person name="Palomares-Rius J.E."/>
            <person name="Zarowiecki M."/>
            <person name="Berriman M."/>
            <person name="Jones J.T."/>
            <person name="Urwin P.E."/>
        </authorList>
    </citation>
    <scope>NUCLEOTIDE SEQUENCE [LARGE SCALE GENOMIC DNA]</scope>
    <source>
        <strain evidence="1">Lindley</strain>
    </source>
</reference>
<dbReference type="Proteomes" id="UP000050741">
    <property type="component" value="Unassembled WGS sequence"/>
</dbReference>
<protein>
    <submittedName>
        <fullName evidence="2">Chromo domain-containing protein</fullName>
    </submittedName>
</protein>
<evidence type="ECO:0000313" key="2">
    <source>
        <dbReference type="WBParaSite" id="GPLIN_001422200"/>
    </source>
</evidence>
<sequence length="253" mass="28147">MSEWRRFVKTEEARQRGEGLTPVLQNWNFPENKGWAPVEEIKSKAFENASFGAEAFAVKIKANRAAWTNCSGPISSWTLRKGPVGLAPKPYNLATRTGYEGIKSGYYCPSKACLPVNCNSKQLVSSCSWQAKLKKTLPIGYSPVKKIKKQNLRKGNRATEAQAKPKSEVPICVPVNGMAKTFAQVVASLQSVVQPHDSKSLWKTPVPDFVVELTATRHPKATTLLQRQKKPNITICWDFFDKFPTIGSLHSLL</sequence>
<accession>A0A183CMW5</accession>
<keyword evidence="1" id="KW-1185">Reference proteome</keyword>
<dbReference type="WBParaSite" id="GPLIN_001422200">
    <property type="protein sequence ID" value="GPLIN_001422200"/>
    <property type="gene ID" value="GPLIN_001422200"/>
</dbReference>
<name>A0A183CMW5_GLOPA</name>
<dbReference type="AlphaFoldDB" id="A0A183CMW5"/>
<evidence type="ECO:0000313" key="1">
    <source>
        <dbReference type="Proteomes" id="UP000050741"/>
    </source>
</evidence>